<proteinExistence type="predicted"/>
<evidence type="ECO:0000313" key="3">
    <source>
        <dbReference type="Proteomes" id="UP000297966"/>
    </source>
</evidence>
<gene>
    <name evidence="2" type="ORF">E4K65_37345</name>
</gene>
<evidence type="ECO:0000313" key="2">
    <source>
        <dbReference type="EMBL" id="TFV41077.1"/>
    </source>
</evidence>
<accession>A0A4Y9LEH1</accession>
<dbReference type="RefSeq" id="WP_135178346.1">
    <property type="nucleotide sequence ID" value="NZ_JBIYER010000001.1"/>
</dbReference>
<protein>
    <submittedName>
        <fullName evidence="2">Uncharacterized protein</fullName>
    </submittedName>
</protein>
<comment type="caution">
    <text evidence="2">The sequence shown here is derived from an EMBL/GenBank/DDBJ whole genome shotgun (WGS) entry which is preliminary data.</text>
</comment>
<name>A0A4Y9LEH1_9BRAD</name>
<feature type="region of interest" description="Disordered" evidence="1">
    <location>
        <begin position="45"/>
        <end position="68"/>
    </location>
</feature>
<feature type="compositionally biased region" description="Polar residues" evidence="1">
    <location>
        <begin position="48"/>
        <end position="61"/>
    </location>
</feature>
<dbReference type="EMBL" id="SPQT01000031">
    <property type="protein sequence ID" value="TFV41077.1"/>
    <property type="molecule type" value="Genomic_DNA"/>
</dbReference>
<reference evidence="2 3" key="1">
    <citation type="submission" date="2019-03" db="EMBL/GenBank/DDBJ databases">
        <title>Bradyrhizobium diversity isolated from nodules of Chamaecrista fasciculata.</title>
        <authorList>
            <person name="Klepa M.S."/>
            <person name="Urquiaga M.O."/>
            <person name="Hungria M."/>
            <person name="Delamuta J.R."/>
        </authorList>
    </citation>
    <scope>NUCLEOTIDE SEQUENCE [LARGE SCALE GENOMIC DNA]</scope>
    <source>
        <strain evidence="2 3">CNPSo 3448</strain>
    </source>
</reference>
<sequence length="68" mass="7998">MQHRRRFKQTLSLEERLAREAERLREQAKKLPHGLERETLLRKARQAETGSHMSEWLTSPGLQPPKPA</sequence>
<evidence type="ECO:0000256" key="1">
    <source>
        <dbReference type="SAM" id="MobiDB-lite"/>
    </source>
</evidence>
<keyword evidence="3" id="KW-1185">Reference proteome</keyword>
<dbReference type="Proteomes" id="UP000297966">
    <property type="component" value="Unassembled WGS sequence"/>
</dbReference>
<organism evidence="2 3">
    <name type="scientific">Bradyrhizobium niftali</name>
    <dbReference type="NCBI Taxonomy" id="2560055"/>
    <lineage>
        <taxon>Bacteria</taxon>
        <taxon>Pseudomonadati</taxon>
        <taxon>Pseudomonadota</taxon>
        <taxon>Alphaproteobacteria</taxon>
        <taxon>Hyphomicrobiales</taxon>
        <taxon>Nitrobacteraceae</taxon>
        <taxon>Bradyrhizobium</taxon>
    </lineage>
</organism>
<dbReference type="OrthoDB" id="8128823at2"/>
<dbReference type="AlphaFoldDB" id="A0A4Y9LEH1"/>